<dbReference type="PRINTS" id="PR00080">
    <property type="entry name" value="SDRFAMILY"/>
</dbReference>
<dbReference type="GO" id="GO:0016616">
    <property type="term" value="F:oxidoreductase activity, acting on the CH-OH group of donors, NAD or NADP as acceptor"/>
    <property type="evidence" value="ECO:0007669"/>
    <property type="project" value="TreeGrafter"/>
</dbReference>
<organism evidence="4 5">
    <name type="scientific">Phaedon cochleariae</name>
    <name type="common">Mustard beetle</name>
    <dbReference type="NCBI Taxonomy" id="80249"/>
    <lineage>
        <taxon>Eukaryota</taxon>
        <taxon>Metazoa</taxon>
        <taxon>Ecdysozoa</taxon>
        <taxon>Arthropoda</taxon>
        <taxon>Hexapoda</taxon>
        <taxon>Insecta</taxon>
        <taxon>Pterygota</taxon>
        <taxon>Neoptera</taxon>
        <taxon>Endopterygota</taxon>
        <taxon>Coleoptera</taxon>
        <taxon>Polyphaga</taxon>
        <taxon>Cucujiformia</taxon>
        <taxon>Chrysomeloidea</taxon>
        <taxon>Chrysomelidae</taxon>
        <taxon>Chrysomelinae</taxon>
        <taxon>Chrysomelini</taxon>
        <taxon>Phaedon</taxon>
    </lineage>
</organism>
<keyword evidence="2" id="KW-0560">Oxidoreductase</keyword>
<evidence type="ECO:0000313" key="4">
    <source>
        <dbReference type="EMBL" id="CAH1116663.1"/>
    </source>
</evidence>
<dbReference type="InterPro" id="IPR020904">
    <property type="entry name" value="Sc_DH/Rdtase_CS"/>
</dbReference>
<proteinExistence type="inferred from homology"/>
<evidence type="ECO:0000256" key="3">
    <source>
        <dbReference type="SAM" id="MobiDB-lite"/>
    </source>
</evidence>
<comment type="similarity">
    <text evidence="1">Belongs to the short-chain dehydrogenases/reductases (SDR) family.</text>
</comment>
<feature type="compositionally biased region" description="Basic and acidic residues" evidence="3">
    <location>
        <begin position="441"/>
        <end position="499"/>
    </location>
</feature>
<feature type="region of interest" description="Disordered" evidence="3">
    <location>
        <begin position="322"/>
        <end position="507"/>
    </location>
</feature>
<gene>
    <name evidence="4" type="ORF">PHAECO_LOCUS837</name>
</gene>
<evidence type="ECO:0000313" key="5">
    <source>
        <dbReference type="Proteomes" id="UP001153737"/>
    </source>
</evidence>
<dbReference type="PROSITE" id="PS00061">
    <property type="entry name" value="ADH_SHORT"/>
    <property type="match status" value="1"/>
</dbReference>
<dbReference type="Gene3D" id="3.40.50.720">
    <property type="entry name" value="NAD(P)-binding Rossmann-like Domain"/>
    <property type="match status" value="1"/>
</dbReference>
<feature type="compositionally biased region" description="Basic residues" evidence="3">
    <location>
        <begin position="426"/>
        <end position="440"/>
    </location>
</feature>
<feature type="compositionally biased region" description="Basic and acidic residues" evidence="3">
    <location>
        <begin position="379"/>
        <end position="425"/>
    </location>
</feature>
<dbReference type="EMBL" id="OU896707">
    <property type="protein sequence ID" value="CAH1116663.1"/>
    <property type="molecule type" value="Genomic_DNA"/>
</dbReference>
<dbReference type="PRINTS" id="PR00081">
    <property type="entry name" value="GDHRDH"/>
</dbReference>
<dbReference type="OrthoDB" id="417891at2759"/>
<dbReference type="InterPro" id="IPR002347">
    <property type="entry name" value="SDR_fam"/>
</dbReference>
<keyword evidence="5" id="KW-1185">Reference proteome</keyword>
<dbReference type="CDD" id="cd05323">
    <property type="entry name" value="ADH_SDR_c_like"/>
    <property type="match status" value="1"/>
</dbReference>
<sequence length="507" mass="57098">MALSFNLRNTNKFLLKNVQYQCAAQYKVSRWNCINNYTPHVQMRGFSDCDPPAKCKVAIVTGGARGIGFNIAEHLLKAGAQAVIIGDVLMDAMEEATCKLNNKYGENKALFQPCDVTKKEDLEKIFKCTKERFGKIDIVVNNAGILADCRWEQTLCINIHGLVRSTLLGFQYMGAQNCANGGLIINTSSILGLQPLYSSPVYVGTKHFILGFTRSMGHEYFYKTSKVKVMAVCPGVTETNMIWEAADGGLPGFGDLGKELANSLGALPTQGPEEIGKAVIKMLKDGQNGSVWVSEGCDCYKVDIPDRNCYKPKDLKGCCPPKDESEKEEEDPCKKKEDPCKKKEDPCKKKEDPCKKKEDPCKKKDPCEKKEDPCEEKEDPCKKKEDPCKKKEDPCKKKDPCEKKEDPCEKKGEEPKKKEDHDKKKEDHKKKEEHKKKEHGKKKEEKGKKKEEHSKKKEEASKKKEDPCEKNDEKDEKSKSAIKKDDKNKKDSSKKDVKGGKSKPPKK</sequence>
<evidence type="ECO:0000256" key="2">
    <source>
        <dbReference type="ARBA" id="ARBA00023002"/>
    </source>
</evidence>
<dbReference type="Pfam" id="PF00106">
    <property type="entry name" value="adh_short"/>
    <property type="match status" value="1"/>
</dbReference>
<dbReference type="Proteomes" id="UP001153737">
    <property type="component" value="Chromosome 1"/>
</dbReference>
<feature type="compositionally biased region" description="Basic and acidic residues" evidence="3">
    <location>
        <begin position="332"/>
        <end position="372"/>
    </location>
</feature>
<protein>
    <recommendedName>
        <fullName evidence="6">15-hydroxyprostaglandin dehydrogenase [NAD(+)]-like</fullName>
    </recommendedName>
</protein>
<dbReference type="GO" id="GO:0005737">
    <property type="term" value="C:cytoplasm"/>
    <property type="evidence" value="ECO:0007669"/>
    <property type="project" value="TreeGrafter"/>
</dbReference>
<dbReference type="PANTHER" id="PTHR44229:SF8">
    <property type="entry name" value="ALCOHOL DEHYDROGENASE-RELATED"/>
    <property type="match status" value="1"/>
</dbReference>
<dbReference type="PANTHER" id="PTHR44229">
    <property type="entry name" value="15-HYDROXYPROSTAGLANDIN DEHYDROGENASE [NAD(+)]"/>
    <property type="match status" value="1"/>
</dbReference>
<evidence type="ECO:0000256" key="1">
    <source>
        <dbReference type="ARBA" id="ARBA00006484"/>
    </source>
</evidence>
<evidence type="ECO:0008006" key="6">
    <source>
        <dbReference type="Google" id="ProtNLM"/>
    </source>
</evidence>
<dbReference type="FunFam" id="3.40.50.720:FF:000149">
    <property type="entry name" value="15-hydroxyprostaglandin dehydrogenase [NAD(+)]"/>
    <property type="match status" value="1"/>
</dbReference>
<accession>A0A9P0DCA3</accession>
<reference evidence="4" key="1">
    <citation type="submission" date="2022-01" db="EMBL/GenBank/DDBJ databases">
        <authorList>
            <person name="King R."/>
        </authorList>
    </citation>
    <scope>NUCLEOTIDE SEQUENCE</scope>
</reference>
<name>A0A9P0DCA3_PHACE</name>
<dbReference type="InterPro" id="IPR036291">
    <property type="entry name" value="NAD(P)-bd_dom_sf"/>
</dbReference>
<dbReference type="AlphaFoldDB" id="A0A9P0DCA3"/>
<reference evidence="4" key="2">
    <citation type="submission" date="2022-10" db="EMBL/GenBank/DDBJ databases">
        <authorList>
            <consortium name="ENA_rothamsted_submissions"/>
            <consortium name="culmorum"/>
            <person name="King R."/>
        </authorList>
    </citation>
    <scope>NUCLEOTIDE SEQUENCE</scope>
</reference>
<dbReference type="SUPFAM" id="SSF51735">
    <property type="entry name" value="NAD(P)-binding Rossmann-fold domains"/>
    <property type="match status" value="1"/>
</dbReference>